<organism evidence="2">
    <name type="scientific">Mycoplasmopsis gallinacea</name>
    <dbReference type="NCBI Taxonomy" id="29556"/>
    <lineage>
        <taxon>Bacteria</taxon>
        <taxon>Bacillati</taxon>
        <taxon>Mycoplasmatota</taxon>
        <taxon>Mycoplasmoidales</taxon>
        <taxon>Metamycoplasmataceae</taxon>
        <taxon>Mycoplasmopsis</taxon>
    </lineage>
</organism>
<dbReference type="PATRIC" id="fig|29556.3.peg.452"/>
<gene>
    <name evidence="1" type="ORF">VO56_02285</name>
</gene>
<dbReference type="NCBIfam" id="NF045963">
    <property type="entry name" value="MAG3240_fam"/>
    <property type="match status" value="1"/>
</dbReference>
<sequence>MIQYNLDMKKNKKIFLLSLSTLALPSVLISCNDVQKIRIEKELNNQIYNKDQFLFLKQLGNFYNKGETLITIENNYQDKYLENMSDFDVLFTNEYDLDSLVLQLNKNRISSIKKDFFNGNFYVKNIQLALLDITSNLDKYYSIFPNLIKTSNMRMIGFVNNQEQIEYLEKLLTFYFKAYKFNGKSLKRVKIQTLNSSLDKLYLQITFYDQDDKEIFKNSSAFIFDFFNYNRTPSFPTSFKLEIRDEVALFNEQVRNFNIALENNLLGIRDSEDILENGILDYKMTAKGFLAFIKQANDYLKINIPDDLSDKYVYKIDIENSSSTNLLNNSHSINKIYLNKYDKEDNLLDTTYLYSIDFSSHKHLFTGYKTNLYNDDLFDLYHYNSYEKDEQGNMIASSQIYYNEFKDIFIKNLDLSIEKLNSKTLFWGKKQSEIDPYEFYYSDQNQLLFLNWVATTFINGYLINFDIQTDLFEPLVVEFSGAKINENKAGIIDVNVKIKGLTNNLTYDEFEYSIKGFKGFSKAK</sequence>
<dbReference type="AlphaFoldDB" id="A0A0D5ZK09"/>
<dbReference type="HOGENOM" id="CLU_438579_0_0_14"/>
<evidence type="ECO:0000313" key="2">
    <source>
        <dbReference type="Proteomes" id="UP000032722"/>
    </source>
</evidence>
<evidence type="ECO:0008006" key="3">
    <source>
        <dbReference type="Google" id="ProtNLM"/>
    </source>
</evidence>
<dbReference type="EMBL" id="CP011021">
    <property type="protein sequence ID" value="AKA50062.1"/>
    <property type="molecule type" value="Genomic_DNA"/>
</dbReference>
<accession>A0A0D5ZK09</accession>
<dbReference type="KEGG" id="mgb:VO56_02285"/>
<protein>
    <recommendedName>
        <fullName evidence="3">Lipoprotein</fullName>
    </recommendedName>
</protein>
<proteinExistence type="predicted"/>
<name>A0A0D5ZK09_9BACT</name>
<reference evidence="1 2" key="1">
    <citation type="journal article" date="2015" name="Genome Announc.">
        <title>Complete Genome Sequence of Mycoplasma meleagridis, a Possible Emerging Pathogen in Chickens.</title>
        <authorList>
            <person name="Abolnik C."/>
        </authorList>
    </citation>
    <scope>NUCLEOTIDE SEQUENCE [LARGE SCALE GENOMIC DNA]</scope>
    <source>
        <strain evidence="1 2">B2096 8B</strain>
    </source>
</reference>
<evidence type="ECO:0000313" key="1">
    <source>
        <dbReference type="EMBL" id="AKA50062.1"/>
    </source>
</evidence>
<dbReference type="Proteomes" id="UP000032722">
    <property type="component" value="Chromosome"/>
</dbReference>